<proteinExistence type="predicted"/>
<name>A0A3S3SR30_9SPHI</name>
<evidence type="ECO:0000313" key="1">
    <source>
        <dbReference type="EMBL" id="RWU06442.1"/>
    </source>
</evidence>
<dbReference type="OrthoDB" id="713936at2"/>
<dbReference type="PROSITE" id="PS51257">
    <property type="entry name" value="PROKAR_LIPOPROTEIN"/>
    <property type="match status" value="1"/>
</dbReference>
<keyword evidence="2" id="KW-1185">Reference proteome</keyword>
<comment type="caution">
    <text evidence="1">The sequence shown here is derived from an EMBL/GenBank/DDBJ whole genome shotgun (WGS) entry which is preliminary data.</text>
</comment>
<evidence type="ECO:0000313" key="2">
    <source>
        <dbReference type="Proteomes" id="UP000284120"/>
    </source>
</evidence>
<dbReference type="EMBL" id="SAYW01000004">
    <property type="protein sequence ID" value="RWU06442.1"/>
    <property type="molecule type" value="Genomic_DNA"/>
</dbReference>
<reference evidence="1 2" key="1">
    <citation type="submission" date="2018-06" db="EMBL/GenBank/DDBJ databases">
        <title>Pedobacter endophyticus sp. nov., an endophytic bacterium isolated from a leaf of Triticum aestivum.</title>
        <authorList>
            <person name="Zhang L."/>
        </authorList>
    </citation>
    <scope>NUCLEOTIDE SEQUENCE [LARGE SCALE GENOMIC DNA]</scope>
    <source>
        <strain evidence="1 2">CM134L-2</strain>
    </source>
</reference>
<accession>A0A3S3SR30</accession>
<protein>
    <recommendedName>
        <fullName evidence="3">Lipocalin-like domain-containing protein</fullName>
    </recommendedName>
</protein>
<dbReference type="AlphaFoldDB" id="A0A3S3SR30"/>
<dbReference type="Proteomes" id="UP000284120">
    <property type="component" value="Unassembled WGS sequence"/>
</dbReference>
<gene>
    <name evidence="1" type="ORF">DPV69_14230</name>
</gene>
<sequence>MKKFLYLLVFVVLLLVSCAKETIHIDPAADQSFSLGGTSWNLVAATSYFYFGQDKFDMDLYALMPECAKDDLMVFNKDNTIIGSYGSLRCGNESSAYPDFGKWKLSSDKKTLEISSRAFNVVGTDMLKCEVLALNENNLQIRYETTANGLTSTTTSSYKRIK</sequence>
<dbReference type="RefSeq" id="WP_113648052.1">
    <property type="nucleotide sequence ID" value="NZ_QMHN01000004.1"/>
</dbReference>
<evidence type="ECO:0008006" key="3">
    <source>
        <dbReference type="Google" id="ProtNLM"/>
    </source>
</evidence>
<organism evidence="1 2">
    <name type="scientific">Pedobacter chitinilyticus</name>
    <dbReference type="NCBI Taxonomy" id="2233776"/>
    <lineage>
        <taxon>Bacteria</taxon>
        <taxon>Pseudomonadati</taxon>
        <taxon>Bacteroidota</taxon>
        <taxon>Sphingobacteriia</taxon>
        <taxon>Sphingobacteriales</taxon>
        <taxon>Sphingobacteriaceae</taxon>
        <taxon>Pedobacter</taxon>
    </lineage>
</organism>